<evidence type="ECO:0000313" key="2">
    <source>
        <dbReference type="EMBL" id="KAG1806075.1"/>
    </source>
</evidence>
<comment type="caution">
    <text evidence="2">The sequence shown here is derived from an EMBL/GenBank/DDBJ whole genome shotgun (WGS) entry which is preliminary data.</text>
</comment>
<feature type="chain" id="PRO_5040481519" description="Secreted protein" evidence="1">
    <location>
        <begin position="32"/>
        <end position="115"/>
    </location>
</feature>
<accession>A0A9P7DY61</accession>
<dbReference type="EMBL" id="JABBWG010000048">
    <property type="protein sequence ID" value="KAG1806075.1"/>
    <property type="molecule type" value="Genomic_DNA"/>
</dbReference>
<dbReference type="RefSeq" id="XP_041187596.1">
    <property type="nucleotide sequence ID" value="XM_041333478.1"/>
</dbReference>
<keyword evidence="3" id="KW-1185">Reference proteome</keyword>
<protein>
    <recommendedName>
        <fullName evidence="4">Secreted protein</fullName>
    </recommendedName>
</protein>
<feature type="signal peptide" evidence="1">
    <location>
        <begin position="1"/>
        <end position="31"/>
    </location>
</feature>
<dbReference type="Proteomes" id="UP000807769">
    <property type="component" value="Unassembled WGS sequence"/>
</dbReference>
<evidence type="ECO:0008006" key="4">
    <source>
        <dbReference type="Google" id="ProtNLM"/>
    </source>
</evidence>
<dbReference type="AlphaFoldDB" id="A0A9P7DY61"/>
<name>A0A9P7DY61_9AGAM</name>
<proteinExistence type="predicted"/>
<evidence type="ECO:0000313" key="3">
    <source>
        <dbReference type="Proteomes" id="UP000807769"/>
    </source>
</evidence>
<keyword evidence="1" id="KW-0732">Signal</keyword>
<gene>
    <name evidence="2" type="ORF">BJ212DRAFT_1303744</name>
</gene>
<organism evidence="2 3">
    <name type="scientific">Suillus subaureus</name>
    <dbReference type="NCBI Taxonomy" id="48587"/>
    <lineage>
        <taxon>Eukaryota</taxon>
        <taxon>Fungi</taxon>
        <taxon>Dikarya</taxon>
        <taxon>Basidiomycota</taxon>
        <taxon>Agaricomycotina</taxon>
        <taxon>Agaricomycetes</taxon>
        <taxon>Agaricomycetidae</taxon>
        <taxon>Boletales</taxon>
        <taxon>Suillineae</taxon>
        <taxon>Suillaceae</taxon>
        <taxon>Suillus</taxon>
    </lineage>
</organism>
<reference evidence="2" key="1">
    <citation type="journal article" date="2020" name="New Phytol.">
        <title>Comparative genomics reveals dynamic genome evolution in host specialist ectomycorrhizal fungi.</title>
        <authorList>
            <person name="Lofgren L.A."/>
            <person name="Nguyen N.H."/>
            <person name="Vilgalys R."/>
            <person name="Ruytinx J."/>
            <person name="Liao H.L."/>
            <person name="Branco S."/>
            <person name="Kuo A."/>
            <person name="LaButti K."/>
            <person name="Lipzen A."/>
            <person name="Andreopoulos W."/>
            <person name="Pangilinan J."/>
            <person name="Riley R."/>
            <person name="Hundley H."/>
            <person name="Na H."/>
            <person name="Barry K."/>
            <person name="Grigoriev I.V."/>
            <person name="Stajich J.E."/>
            <person name="Kennedy P.G."/>
        </authorList>
    </citation>
    <scope>NUCLEOTIDE SEQUENCE</scope>
    <source>
        <strain evidence="2">MN1</strain>
    </source>
</reference>
<evidence type="ECO:0000256" key="1">
    <source>
        <dbReference type="SAM" id="SignalP"/>
    </source>
</evidence>
<dbReference type="GeneID" id="64627495"/>
<sequence length="115" mass="12527">MFSTSLSIAPLLGRWCCTLLCIAQRTSMGGAIVSSHTLYSYALRYLAQSSSIHLYEAFFDLDNVRTTSSTEGCLTQTSLGLSFRIGWLFLFLTPKEGVGYAGGAKEAWMGNAQPI</sequence>